<evidence type="ECO:0000313" key="9">
    <source>
        <dbReference type="Proteomes" id="UP001231518"/>
    </source>
</evidence>
<feature type="active site" evidence="2">
    <location>
        <position position="314"/>
    </location>
</feature>
<proteinExistence type="inferred from homology"/>
<dbReference type="InterPro" id="IPR001315">
    <property type="entry name" value="CARD"/>
</dbReference>
<dbReference type="PIRSF" id="PIRSF038001">
    <property type="entry name" value="Caspase_ICE"/>
    <property type="match status" value="1"/>
</dbReference>
<dbReference type="SUPFAM" id="SSF52129">
    <property type="entry name" value="Caspase-like"/>
    <property type="match status" value="1"/>
</dbReference>
<evidence type="ECO:0000256" key="1">
    <source>
        <dbReference type="ARBA" id="ARBA00010134"/>
    </source>
</evidence>
<protein>
    <submittedName>
        <fullName evidence="8">Uncharacterized protein</fullName>
    </submittedName>
</protein>
<dbReference type="Proteomes" id="UP001231518">
    <property type="component" value="Chromosome 15"/>
</dbReference>
<dbReference type="InterPro" id="IPR011600">
    <property type="entry name" value="Pept_C14_caspase"/>
</dbReference>
<evidence type="ECO:0000313" key="8">
    <source>
        <dbReference type="EMBL" id="KAJ8723026.1"/>
    </source>
</evidence>
<dbReference type="InterPro" id="IPR015917">
    <property type="entry name" value="Pept_C14A"/>
</dbReference>
<dbReference type="InterPro" id="IPR002138">
    <property type="entry name" value="Pept_C14_p10"/>
</dbReference>
<dbReference type="PANTHER" id="PTHR47901">
    <property type="entry name" value="CASPASE RECRUITMENT DOMAIN-CONTAINING PROTEIN 18"/>
    <property type="match status" value="1"/>
</dbReference>
<organism evidence="8 9">
    <name type="scientific">Mythimna separata</name>
    <name type="common">Oriental armyworm</name>
    <name type="synonym">Pseudaletia separata</name>
    <dbReference type="NCBI Taxonomy" id="271217"/>
    <lineage>
        <taxon>Eukaryota</taxon>
        <taxon>Metazoa</taxon>
        <taxon>Ecdysozoa</taxon>
        <taxon>Arthropoda</taxon>
        <taxon>Hexapoda</taxon>
        <taxon>Insecta</taxon>
        <taxon>Pterygota</taxon>
        <taxon>Neoptera</taxon>
        <taxon>Endopterygota</taxon>
        <taxon>Lepidoptera</taxon>
        <taxon>Glossata</taxon>
        <taxon>Ditrysia</taxon>
        <taxon>Noctuoidea</taxon>
        <taxon>Noctuidae</taxon>
        <taxon>Noctuinae</taxon>
        <taxon>Hadenini</taxon>
        <taxon>Mythimna</taxon>
    </lineage>
</organism>
<dbReference type="Gene3D" id="3.40.50.1460">
    <property type="match status" value="1"/>
</dbReference>
<dbReference type="GO" id="GO:0072559">
    <property type="term" value="C:NLRP3 inflammasome complex"/>
    <property type="evidence" value="ECO:0007669"/>
    <property type="project" value="TreeGrafter"/>
</dbReference>
<feature type="domain" description="Caspase family p10" evidence="5">
    <location>
        <begin position="367"/>
        <end position="451"/>
    </location>
</feature>
<gene>
    <name evidence="8" type="ORF">PYW07_004206</name>
</gene>
<accession>A0AAD7YPA2</accession>
<feature type="compositionally biased region" description="Polar residues" evidence="4">
    <location>
        <begin position="120"/>
        <end position="136"/>
    </location>
</feature>
<dbReference type="Pfam" id="PF00656">
    <property type="entry name" value="Peptidase_C14"/>
    <property type="match status" value="1"/>
</dbReference>
<dbReference type="CDD" id="cd01671">
    <property type="entry name" value="CARD"/>
    <property type="match status" value="1"/>
</dbReference>
<dbReference type="InterPro" id="IPR001309">
    <property type="entry name" value="Pept_C14_p20"/>
</dbReference>
<feature type="region of interest" description="Disordered" evidence="4">
    <location>
        <begin position="322"/>
        <end position="366"/>
    </location>
</feature>
<feature type="region of interest" description="Disordered" evidence="4">
    <location>
        <begin position="97"/>
        <end position="159"/>
    </location>
</feature>
<dbReference type="PROSITE" id="PS50209">
    <property type="entry name" value="CARD"/>
    <property type="match status" value="1"/>
</dbReference>
<dbReference type="SMART" id="SM00115">
    <property type="entry name" value="CASc"/>
    <property type="match status" value="1"/>
</dbReference>
<dbReference type="EMBL" id="JARGEI010000012">
    <property type="protein sequence ID" value="KAJ8723026.1"/>
    <property type="molecule type" value="Genomic_DNA"/>
</dbReference>
<dbReference type="PROSITE" id="PS50207">
    <property type="entry name" value="CASPASE_P10"/>
    <property type="match status" value="1"/>
</dbReference>
<comment type="similarity">
    <text evidence="1 3">Belongs to the peptidase C14A family.</text>
</comment>
<dbReference type="SUPFAM" id="SSF47986">
    <property type="entry name" value="DEATH domain"/>
    <property type="match status" value="1"/>
</dbReference>
<dbReference type="PRINTS" id="PR00376">
    <property type="entry name" value="IL1BCENZYME"/>
</dbReference>
<dbReference type="GO" id="GO:0004197">
    <property type="term" value="F:cysteine-type endopeptidase activity"/>
    <property type="evidence" value="ECO:0007669"/>
    <property type="project" value="InterPro"/>
</dbReference>
<feature type="domain" description="Caspase family p20" evidence="6">
    <location>
        <begin position="189"/>
        <end position="318"/>
    </location>
</feature>
<evidence type="ECO:0000256" key="3">
    <source>
        <dbReference type="RuleBase" id="RU003971"/>
    </source>
</evidence>
<dbReference type="Pfam" id="PF00619">
    <property type="entry name" value="CARD"/>
    <property type="match status" value="1"/>
</dbReference>
<name>A0AAD7YPA2_MYTSE</name>
<dbReference type="Gene3D" id="1.10.533.10">
    <property type="entry name" value="Death Domain, Fas"/>
    <property type="match status" value="1"/>
</dbReference>
<feature type="active site" evidence="2">
    <location>
        <position position="265"/>
    </location>
</feature>
<dbReference type="PANTHER" id="PTHR47901:SF3">
    <property type="entry name" value="CASPASE-1"/>
    <property type="match status" value="1"/>
</dbReference>
<reference evidence="8" key="1">
    <citation type="submission" date="2023-03" db="EMBL/GenBank/DDBJ databases">
        <title>Chromosome-level genomes of two armyworms, Mythimna separata and Mythimna loreyi, provide insights into the biosynthesis and reception of sex pheromones.</title>
        <authorList>
            <person name="Zhao H."/>
        </authorList>
    </citation>
    <scope>NUCLEOTIDE SEQUENCE</scope>
    <source>
        <strain evidence="8">BeijingLab</strain>
        <tissue evidence="8">Pupa</tissue>
    </source>
</reference>
<evidence type="ECO:0000259" key="6">
    <source>
        <dbReference type="PROSITE" id="PS50208"/>
    </source>
</evidence>
<dbReference type="SMART" id="SM00114">
    <property type="entry name" value="CARD"/>
    <property type="match status" value="1"/>
</dbReference>
<keyword evidence="9" id="KW-1185">Reference proteome</keyword>
<feature type="domain" description="CARD" evidence="7">
    <location>
        <begin position="1"/>
        <end position="78"/>
    </location>
</feature>
<dbReference type="GO" id="GO:0042981">
    <property type="term" value="P:regulation of apoptotic process"/>
    <property type="evidence" value="ECO:0007669"/>
    <property type="project" value="InterPro"/>
</dbReference>
<evidence type="ECO:0000259" key="7">
    <source>
        <dbReference type="PROSITE" id="PS50209"/>
    </source>
</evidence>
<sequence length="456" mass="52074">MQQQHKDAIRSNFSSLVERTDLDSVVTALYEKGVFSEQMIEQYRNTAETERDRKRKLYRNIMLRGPYAFGHLVDALGELGYWDLVRDLDPDSPFAFASPRNFNPIPKPQPRPVDNEDFLSLSTNRPRGDTNRNIPRTSPPPPLPQVDTSEQDNGCDDTMVPPFTVIKSKKFMEDDDTKDLKLYRTRGRNRGMLLDFTYSVFDNDIETKRNGSKVDSNNLKYLFSELGYRRLGYHNLTKSETIATLKQLNDVLVDIESVFTVVSSHGYERAHSSDLDVRCKDGQLISLYEIMDYFNNRNMPALIGVPKVFIFQMCRGSSDDYTHRLEPSAAPPPHLPMPQGLGDLQYDGQPVAPDRPARAPRQSTGGALTETPLYSDILIAHSTLPGLVAHRDGKLGSWYIQALCEVFAERAHDCHVEKLFTLVDTRMQSKFHRQTSSVDRWGFNKRLYLHPGLYES</sequence>
<dbReference type="GO" id="GO:0006508">
    <property type="term" value="P:proteolysis"/>
    <property type="evidence" value="ECO:0007669"/>
    <property type="project" value="InterPro"/>
</dbReference>
<dbReference type="PROSITE" id="PS50208">
    <property type="entry name" value="CASPASE_P20"/>
    <property type="match status" value="1"/>
</dbReference>
<dbReference type="GO" id="GO:0072557">
    <property type="term" value="C:IPAF inflammasome complex"/>
    <property type="evidence" value="ECO:0007669"/>
    <property type="project" value="TreeGrafter"/>
</dbReference>
<evidence type="ECO:0000256" key="2">
    <source>
        <dbReference type="PIRSR" id="PIRSR038001-1"/>
    </source>
</evidence>
<evidence type="ECO:0000256" key="4">
    <source>
        <dbReference type="SAM" id="MobiDB-lite"/>
    </source>
</evidence>
<dbReference type="GO" id="GO:0097169">
    <property type="term" value="C:AIM2 inflammasome complex"/>
    <property type="evidence" value="ECO:0007669"/>
    <property type="project" value="TreeGrafter"/>
</dbReference>
<evidence type="ECO:0000259" key="5">
    <source>
        <dbReference type="PROSITE" id="PS50207"/>
    </source>
</evidence>
<dbReference type="InterPro" id="IPR002398">
    <property type="entry name" value="Pept_C14"/>
</dbReference>
<dbReference type="AlphaFoldDB" id="A0AAD7YPA2"/>
<dbReference type="InterPro" id="IPR029030">
    <property type="entry name" value="Caspase-like_dom_sf"/>
</dbReference>
<comment type="caution">
    <text evidence="8">The sequence shown here is derived from an EMBL/GenBank/DDBJ whole genome shotgun (WGS) entry which is preliminary data.</text>
</comment>
<dbReference type="InterPro" id="IPR011029">
    <property type="entry name" value="DEATH-like_dom_sf"/>
</dbReference>